<evidence type="ECO:0000313" key="2">
    <source>
        <dbReference type="Proteomes" id="UP000823775"/>
    </source>
</evidence>
<dbReference type="Proteomes" id="UP000823775">
    <property type="component" value="Unassembled WGS sequence"/>
</dbReference>
<gene>
    <name evidence="1" type="ORF">HAX54_037009</name>
</gene>
<name>A0ABS8VKZ5_DATST</name>
<protein>
    <submittedName>
        <fullName evidence="1">Uncharacterized protein</fullName>
    </submittedName>
</protein>
<accession>A0ABS8VKZ5</accession>
<comment type="caution">
    <text evidence="1">The sequence shown here is derived from an EMBL/GenBank/DDBJ whole genome shotgun (WGS) entry which is preliminary data.</text>
</comment>
<proteinExistence type="predicted"/>
<reference evidence="1 2" key="1">
    <citation type="journal article" date="2021" name="BMC Genomics">
        <title>Datura genome reveals duplications of psychoactive alkaloid biosynthetic genes and high mutation rate following tissue culture.</title>
        <authorList>
            <person name="Rajewski A."/>
            <person name="Carter-House D."/>
            <person name="Stajich J."/>
            <person name="Litt A."/>
        </authorList>
    </citation>
    <scope>NUCLEOTIDE SEQUENCE [LARGE SCALE GENOMIC DNA]</scope>
    <source>
        <strain evidence="1">AR-01</strain>
    </source>
</reference>
<sequence length="85" mass="9400">MAPKASKEKGVASSGYGECNLNIVMEFLANLDLMERFGPRFDEPLDDVDAIDEERARVNSDLESDDDEDDSEMGEVALALIDDED</sequence>
<dbReference type="EMBL" id="JACEIK010004929">
    <property type="protein sequence ID" value="MCD9646823.1"/>
    <property type="molecule type" value="Genomic_DNA"/>
</dbReference>
<keyword evidence="2" id="KW-1185">Reference proteome</keyword>
<evidence type="ECO:0000313" key="1">
    <source>
        <dbReference type="EMBL" id="MCD9646823.1"/>
    </source>
</evidence>
<organism evidence="1 2">
    <name type="scientific">Datura stramonium</name>
    <name type="common">Jimsonweed</name>
    <name type="synonym">Common thornapple</name>
    <dbReference type="NCBI Taxonomy" id="4076"/>
    <lineage>
        <taxon>Eukaryota</taxon>
        <taxon>Viridiplantae</taxon>
        <taxon>Streptophyta</taxon>
        <taxon>Embryophyta</taxon>
        <taxon>Tracheophyta</taxon>
        <taxon>Spermatophyta</taxon>
        <taxon>Magnoliopsida</taxon>
        <taxon>eudicotyledons</taxon>
        <taxon>Gunneridae</taxon>
        <taxon>Pentapetalae</taxon>
        <taxon>asterids</taxon>
        <taxon>lamiids</taxon>
        <taxon>Solanales</taxon>
        <taxon>Solanaceae</taxon>
        <taxon>Solanoideae</taxon>
        <taxon>Datureae</taxon>
        <taxon>Datura</taxon>
    </lineage>
</organism>